<name>A0A0F8ZHN8_9ZZZZ</name>
<reference evidence="2" key="1">
    <citation type="journal article" date="2015" name="Nature">
        <title>Complex archaea that bridge the gap between prokaryotes and eukaryotes.</title>
        <authorList>
            <person name="Spang A."/>
            <person name="Saw J.H."/>
            <person name="Jorgensen S.L."/>
            <person name="Zaremba-Niedzwiedzka K."/>
            <person name="Martijn J."/>
            <person name="Lind A.E."/>
            <person name="van Eijk R."/>
            <person name="Schleper C."/>
            <person name="Guy L."/>
            <person name="Ettema T.J."/>
        </authorList>
    </citation>
    <scope>NUCLEOTIDE SEQUENCE</scope>
</reference>
<feature type="region of interest" description="Disordered" evidence="1">
    <location>
        <begin position="1"/>
        <end position="38"/>
    </location>
</feature>
<dbReference type="EMBL" id="LAZR01051255">
    <property type="protein sequence ID" value="KKK85550.1"/>
    <property type="molecule type" value="Genomic_DNA"/>
</dbReference>
<accession>A0A0F8ZHN8</accession>
<sequence>MIHMQKTAGTYKGKDYAITDEPPDYAKPENQSAEFLKDQDTYKIVSTATQTKRRKNVTA</sequence>
<evidence type="ECO:0000313" key="2">
    <source>
        <dbReference type="EMBL" id="KKK85550.1"/>
    </source>
</evidence>
<evidence type="ECO:0000256" key="1">
    <source>
        <dbReference type="SAM" id="MobiDB-lite"/>
    </source>
</evidence>
<organism evidence="2">
    <name type="scientific">marine sediment metagenome</name>
    <dbReference type="NCBI Taxonomy" id="412755"/>
    <lineage>
        <taxon>unclassified sequences</taxon>
        <taxon>metagenomes</taxon>
        <taxon>ecological metagenomes</taxon>
    </lineage>
</organism>
<comment type="caution">
    <text evidence="2">The sequence shown here is derived from an EMBL/GenBank/DDBJ whole genome shotgun (WGS) entry which is preliminary data.</text>
</comment>
<dbReference type="AlphaFoldDB" id="A0A0F8ZHN8"/>
<protein>
    <submittedName>
        <fullName evidence="2">Uncharacterized protein</fullName>
    </submittedName>
</protein>
<gene>
    <name evidence="2" type="ORF">LCGC14_2772140</name>
</gene>
<feature type="non-terminal residue" evidence="2">
    <location>
        <position position="59"/>
    </location>
</feature>
<proteinExistence type="predicted"/>